<reference evidence="1" key="1">
    <citation type="submission" date="2016-01" db="EMBL/GenBank/DDBJ databases">
        <authorList>
            <person name="Mcilroy J.S."/>
            <person name="Karst M S."/>
            <person name="Albertsen M."/>
        </authorList>
    </citation>
    <scope>NUCLEOTIDE SEQUENCE</scope>
    <source>
        <strain evidence="1">Cfx-K</strain>
        <plasmid evidence="1">III</plasmid>
    </source>
</reference>
<gene>
    <name evidence="1" type="ORF">CFX0092_P0044</name>
</gene>
<geneLocation type="plasmid" evidence="1 2">
    <name>III</name>
</geneLocation>
<organism evidence="1 2">
    <name type="scientific">Candidatus Promineifilum breve</name>
    <dbReference type="NCBI Taxonomy" id="1806508"/>
    <lineage>
        <taxon>Bacteria</taxon>
        <taxon>Bacillati</taxon>
        <taxon>Chloroflexota</taxon>
        <taxon>Ardenticatenia</taxon>
        <taxon>Candidatus Promineifilales</taxon>
        <taxon>Candidatus Promineifilaceae</taxon>
        <taxon>Candidatus Promineifilum</taxon>
    </lineage>
</organism>
<dbReference type="Proteomes" id="UP000215027">
    <property type="component" value="Plasmid III"/>
</dbReference>
<dbReference type="AlphaFoldDB" id="A0A160T8F2"/>
<dbReference type="InterPro" id="IPR027417">
    <property type="entry name" value="P-loop_NTPase"/>
</dbReference>
<proteinExistence type="predicted"/>
<dbReference type="Gene3D" id="3.40.50.300">
    <property type="entry name" value="P-loop containing nucleotide triphosphate hydrolases"/>
    <property type="match status" value="1"/>
</dbReference>
<accession>A0A160T8F2</accession>
<dbReference type="Gene3D" id="3.30.420.240">
    <property type="match status" value="1"/>
</dbReference>
<dbReference type="EMBL" id="LN890657">
    <property type="protein sequence ID" value="CUS06444.1"/>
    <property type="molecule type" value="Genomic_DNA"/>
</dbReference>
<protein>
    <submittedName>
        <fullName evidence="1">Phage terminase large subunit</fullName>
    </submittedName>
</protein>
<name>A0A160T8F2_9CHLR</name>
<keyword evidence="2" id="KW-1185">Reference proteome</keyword>
<dbReference type="KEGG" id="pbf:CFX0092_P0044"/>
<dbReference type="OrthoDB" id="150957at2"/>
<evidence type="ECO:0000313" key="2">
    <source>
        <dbReference type="Proteomes" id="UP000215027"/>
    </source>
</evidence>
<dbReference type="RefSeq" id="WP_157913398.1">
    <property type="nucleotide sequence ID" value="NZ_LN890657.1"/>
</dbReference>
<evidence type="ECO:0000313" key="1">
    <source>
        <dbReference type="EMBL" id="CUS06444.1"/>
    </source>
</evidence>
<keyword evidence="1" id="KW-0614">Plasmid</keyword>
<sequence>MSMIAPTKQATARRDIAAKLQESNRAAALTAGMIRPHWTPNPDADDQPNPQRLALESAADELYYGGAAGGGKSDLLLGCALTQHRRAVVFRRVYPNLDAIIERSIEIVGNDGGFNKATRVWRLPRCRLEFEACQHESDKTKQQGRPRDFYGFDEITEFTRTQYQFIIGWNRTTNPDQRCRVIVTGNPPLDADGAWVMEEWGPWLDPDFPDPAEPGELRWYYHDRDNNVVWLRTAAPVEIDGVTTVPRSRTFIPARLGDNPHLAADGRYLALLNSMPEPLRSCLRDGDFRAAAGVDPWQVIPTDWVRAAQQRWQESDPPSGAPDCLGVDVARGGQDRTALIARYGNWYSRPQTWPGSMTTDGPTVAGLVQAAYPNAERLHVDVIGVGSSAYDSLAAMYSRGRVSDARPVNVSEASRYTDRSGKLRMRNLRAELYWRLRDALDPDRGDDVALPPGNEIVADLCSARYRVLAGGVVEVESKEDIRSRLGRSPDVGDALLLAHYRPAIHSLPERQAEQPSRWRNQGF</sequence>